<organism evidence="11 12">
    <name type="scientific">Pseudoxanthomonas taiwanensis</name>
    <dbReference type="NCBI Taxonomy" id="176598"/>
    <lineage>
        <taxon>Bacteria</taxon>
        <taxon>Pseudomonadati</taxon>
        <taxon>Pseudomonadota</taxon>
        <taxon>Gammaproteobacteria</taxon>
        <taxon>Lysobacterales</taxon>
        <taxon>Lysobacteraceae</taxon>
        <taxon>Pseudoxanthomonas</taxon>
    </lineage>
</organism>
<dbReference type="AlphaFoldDB" id="A0A921NVW1"/>
<dbReference type="PROSITE" id="PS51471">
    <property type="entry name" value="FE2OG_OXY"/>
    <property type="match status" value="1"/>
</dbReference>
<name>A0A921NVW1_9GAMM</name>
<dbReference type="SUPFAM" id="SSF51197">
    <property type="entry name" value="Clavaminate synthase-like"/>
    <property type="match status" value="1"/>
</dbReference>
<dbReference type="GO" id="GO:0016787">
    <property type="term" value="F:hydrolase activity"/>
    <property type="evidence" value="ECO:0007669"/>
    <property type="project" value="UniProtKB-ARBA"/>
</dbReference>
<evidence type="ECO:0000259" key="10">
    <source>
        <dbReference type="PROSITE" id="PS51471"/>
    </source>
</evidence>
<protein>
    <submittedName>
        <fullName evidence="11">Alpha-ketoglutarate-dependent dioxygenase AlkB</fullName>
    </submittedName>
</protein>
<keyword evidence="12" id="KW-1185">Reference proteome</keyword>
<dbReference type="GO" id="GO:0140097">
    <property type="term" value="F:catalytic activity, acting on DNA"/>
    <property type="evidence" value="ECO:0007669"/>
    <property type="project" value="UniProtKB-ARBA"/>
</dbReference>
<keyword evidence="7" id="KW-0408">Iron</keyword>
<dbReference type="FunFam" id="2.60.120.590:FF:000004">
    <property type="entry name" value="DNA oxidative demethylase ALKBH2"/>
    <property type="match status" value="1"/>
</dbReference>
<dbReference type="GO" id="GO:0006307">
    <property type="term" value="P:DNA alkylation repair"/>
    <property type="evidence" value="ECO:0007669"/>
    <property type="project" value="InterPro"/>
</dbReference>
<comment type="cofactor">
    <cofactor evidence="1">
        <name>Fe(2+)</name>
        <dbReference type="ChEBI" id="CHEBI:29033"/>
    </cofactor>
</comment>
<evidence type="ECO:0000256" key="5">
    <source>
        <dbReference type="ARBA" id="ARBA00022964"/>
    </source>
</evidence>
<evidence type="ECO:0000256" key="3">
    <source>
        <dbReference type="ARBA" id="ARBA00022763"/>
    </source>
</evidence>
<gene>
    <name evidence="11" type="ORF">CR938_06095</name>
</gene>
<dbReference type="EMBL" id="PDWK01000022">
    <property type="protein sequence ID" value="KAF1689381.1"/>
    <property type="molecule type" value="Genomic_DNA"/>
</dbReference>
<proteinExistence type="predicted"/>
<feature type="domain" description="Fe2OG dioxygenase" evidence="10">
    <location>
        <begin position="96"/>
        <end position="194"/>
    </location>
</feature>
<dbReference type="GO" id="GO:0032451">
    <property type="term" value="F:demethylase activity"/>
    <property type="evidence" value="ECO:0007669"/>
    <property type="project" value="UniProtKB-ARBA"/>
</dbReference>
<dbReference type="GO" id="GO:0016705">
    <property type="term" value="F:oxidoreductase activity, acting on paired donors, with incorporation or reduction of molecular oxygen"/>
    <property type="evidence" value="ECO:0007669"/>
    <property type="project" value="UniProtKB-ARBA"/>
</dbReference>
<evidence type="ECO:0000313" key="11">
    <source>
        <dbReference type="EMBL" id="KAF1689381.1"/>
    </source>
</evidence>
<dbReference type="GO" id="GO:0051213">
    <property type="term" value="F:dioxygenase activity"/>
    <property type="evidence" value="ECO:0007669"/>
    <property type="project" value="UniProtKB-KW"/>
</dbReference>
<evidence type="ECO:0000256" key="9">
    <source>
        <dbReference type="SAM" id="MobiDB-lite"/>
    </source>
</evidence>
<evidence type="ECO:0000256" key="4">
    <source>
        <dbReference type="ARBA" id="ARBA00022842"/>
    </source>
</evidence>
<evidence type="ECO:0000256" key="2">
    <source>
        <dbReference type="ARBA" id="ARBA00022723"/>
    </source>
</evidence>
<sequence>MEWEHFDLPQARVRLARGWLAPAEAGALHARLLREVPWEVHRVRLFGRELPSPRLSCWIGAAGAVYRYSGSRFEPHPWLPELAALRDRLQAELGRPFNSVLANRYRGGADAMGWHSDDEPELGPEPVIASLSLGATRRFLLRHRRDPALRLALDLEPGSLLLMEGPTQRHWRHALPRTARPVGERINLTFRHVLRRPARQEPGGAPPRRSCPQEPL</sequence>
<feature type="region of interest" description="Disordered" evidence="9">
    <location>
        <begin position="196"/>
        <end position="216"/>
    </location>
</feature>
<comment type="caution">
    <text evidence="11">The sequence shown here is derived from an EMBL/GenBank/DDBJ whole genome shotgun (WGS) entry which is preliminary data.</text>
</comment>
<accession>A0A921NVW1</accession>
<dbReference type="GO" id="GO:0046872">
    <property type="term" value="F:metal ion binding"/>
    <property type="evidence" value="ECO:0007669"/>
    <property type="project" value="UniProtKB-KW"/>
</dbReference>
<keyword evidence="4" id="KW-0460">Magnesium</keyword>
<evidence type="ECO:0000256" key="6">
    <source>
        <dbReference type="ARBA" id="ARBA00023002"/>
    </source>
</evidence>
<dbReference type="Pfam" id="PF13532">
    <property type="entry name" value="2OG-FeII_Oxy_2"/>
    <property type="match status" value="1"/>
</dbReference>
<dbReference type="InterPro" id="IPR027450">
    <property type="entry name" value="AlkB-like"/>
</dbReference>
<dbReference type="InterPro" id="IPR032854">
    <property type="entry name" value="ALKBH3"/>
</dbReference>
<dbReference type="Gene3D" id="2.60.120.590">
    <property type="entry name" value="Alpha-ketoglutarate-dependent dioxygenase AlkB-like"/>
    <property type="match status" value="1"/>
</dbReference>
<evidence type="ECO:0000256" key="8">
    <source>
        <dbReference type="ARBA" id="ARBA00023204"/>
    </source>
</evidence>
<evidence type="ECO:0000256" key="7">
    <source>
        <dbReference type="ARBA" id="ARBA00023004"/>
    </source>
</evidence>
<keyword evidence="2" id="KW-0479">Metal-binding</keyword>
<evidence type="ECO:0000256" key="1">
    <source>
        <dbReference type="ARBA" id="ARBA00001954"/>
    </source>
</evidence>
<dbReference type="PANTHER" id="PTHR31212:SF4">
    <property type="entry name" value="ALPHA-KETOGLUTARATE-DEPENDENT DIOXYGENASE ALKB HOMOLOG 3"/>
    <property type="match status" value="1"/>
</dbReference>
<dbReference type="InterPro" id="IPR037151">
    <property type="entry name" value="AlkB-like_sf"/>
</dbReference>
<keyword evidence="8" id="KW-0234">DNA repair</keyword>
<keyword evidence="6" id="KW-0560">Oxidoreductase</keyword>
<dbReference type="Proteomes" id="UP000717981">
    <property type="component" value="Unassembled WGS sequence"/>
</dbReference>
<reference evidence="11" key="1">
    <citation type="submission" date="2017-10" db="EMBL/GenBank/DDBJ databases">
        <title>Whole genome sequencing of members of genus Pseudoxanthomonas.</title>
        <authorList>
            <person name="Kumar S."/>
            <person name="Bansal K."/>
            <person name="Kaur A."/>
            <person name="Patil P."/>
            <person name="Sharma S."/>
            <person name="Patil P.B."/>
        </authorList>
    </citation>
    <scope>NUCLEOTIDE SEQUENCE</scope>
    <source>
        <strain evidence="11">DSM 22914</strain>
    </source>
</reference>
<keyword evidence="3" id="KW-0227">DNA damage</keyword>
<dbReference type="OrthoDB" id="190276at2"/>
<dbReference type="PANTHER" id="PTHR31212">
    <property type="entry name" value="ALPHA-KETOGLUTARATE-DEPENDENT DIOXYGENASE ALKB HOMOLOG 3"/>
    <property type="match status" value="1"/>
</dbReference>
<keyword evidence="5 11" id="KW-0223">Dioxygenase</keyword>
<evidence type="ECO:0000313" key="12">
    <source>
        <dbReference type="Proteomes" id="UP000717981"/>
    </source>
</evidence>
<dbReference type="InterPro" id="IPR005123">
    <property type="entry name" value="Oxoglu/Fe-dep_dioxygenase_dom"/>
</dbReference>
<dbReference type="RefSeq" id="WP_162124164.1">
    <property type="nucleotide sequence ID" value="NZ_PDWK01000022.1"/>
</dbReference>